<accession>A0A7I7NGC2</accession>
<keyword evidence="2" id="KW-1185">Reference proteome</keyword>
<dbReference type="RefSeq" id="WP_163745361.1">
    <property type="nucleotide sequence ID" value="NZ_AP022581.1"/>
</dbReference>
<name>A0A7I7NGC2_9MYCO</name>
<dbReference type="KEGG" id="mlj:MLAC_09590"/>
<protein>
    <submittedName>
        <fullName evidence="1">Uncharacterized protein</fullName>
    </submittedName>
</protein>
<reference evidence="1 2" key="1">
    <citation type="journal article" date="2019" name="Emerg. Microbes Infect.">
        <title>Comprehensive subspecies identification of 175 nontuberculous mycobacteria species based on 7547 genomic profiles.</title>
        <authorList>
            <person name="Matsumoto Y."/>
            <person name="Kinjo T."/>
            <person name="Motooka D."/>
            <person name="Nabeya D."/>
            <person name="Jung N."/>
            <person name="Uechi K."/>
            <person name="Horii T."/>
            <person name="Iida T."/>
            <person name="Fujita J."/>
            <person name="Nakamura S."/>
        </authorList>
    </citation>
    <scope>NUCLEOTIDE SEQUENCE [LARGE SCALE GENOMIC DNA]</scope>
    <source>
        <strain evidence="1 2">JCM 15657</strain>
    </source>
</reference>
<dbReference type="EMBL" id="AP022581">
    <property type="protein sequence ID" value="BBX95665.1"/>
    <property type="molecule type" value="Genomic_DNA"/>
</dbReference>
<gene>
    <name evidence="1" type="ORF">MLAC_09590</name>
</gene>
<dbReference type="Proteomes" id="UP000466396">
    <property type="component" value="Chromosome"/>
</dbReference>
<organism evidence="1 2">
    <name type="scientific">Mycobacterium lacus</name>
    <dbReference type="NCBI Taxonomy" id="169765"/>
    <lineage>
        <taxon>Bacteria</taxon>
        <taxon>Bacillati</taxon>
        <taxon>Actinomycetota</taxon>
        <taxon>Actinomycetes</taxon>
        <taxon>Mycobacteriales</taxon>
        <taxon>Mycobacteriaceae</taxon>
        <taxon>Mycobacterium</taxon>
    </lineage>
</organism>
<evidence type="ECO:0000313" key="1">
    <source>
        <dbReference type="EMBL" id="BBX95665.1"/>
    </source>
</evidence>
<dbReference type="AlphaFoldDB" id="A0A7I7NGC2"/>
<sequence length="121" mass="12987">MAAAKQHLDGARRTRAIELDARTVAALNVCTRLATVVKGDIREHDGVPPRVLLDYARQEVEARLVDTAYADLPAPPGATWVGSWGPRRCVGGARPRTKPRAGSADVFGGDSISAQTWWAPT</sequence>
<proteinExistence type="predicted"/>
<evidence type="ECO:0000313" key="2">
    <source>
        <dbReference type="Proteomes" id="UP000466396"/>
    </source>
</evidence>